<name>A0A8S1KGS8_9CILI</name>
<dbReference type="EMBL" id="CAJJDN010000006">
    <property type="protein sequence ID" value="CAD8052062.1"/>
    <property type="molecule type" value="Genomic_DNA"/>
</dbReference>
<keyword evidence="2" id="KW-1185">Reference proteome</keyword>
<organism evidence="1 2">
    <name type="scientific">Paramecium sonneborni</name>
    <dbReference type="NCBI Taxonomy" id="65129"/>
    <lineage>
        <taxon>Eukaryota</taxon>
        <taxon>Sar</taxon>
        <taxon>Alveolata</taxon>
        <taxon>Ciliophora</taxon>
        <taxon>Intramacronucleata</taxon>
        <taxon>Oligohymenophorea</taxon>
        <taxon>Peniculida</taxon>
        <taxon>Parameciidae</taxon>
        <taxon>Paramecium</taxon>
    </lineage>
</organism>
<reference evidence="1" key="1">
    <citation type="submission" date="2021-01" db="EMBL/GenBank/DDBJ databases">
        <authorList>
            <consortium name="Genoscope - CEA"/>
            <person name="William W."/>
        </authorList>
    </citation>
    <scope>NUCLEOTIDE SEQUENCE</scope>
</reference>
<sequence length="43" mass="5074">MLIFFLSNLKNYRQTNKTTKNTENQLKSQSKQLLIINSTQTLE</sequence>
<evidence type="ECO:0000313" key="1">
    <source>
        <dbReference type="EMBL" id="CAD8052062.1"/>
    </source>
</evidence>
<comment type="caution">
    <text evidence="1">The sequence shown here is derived from an EMBL/GenBank/DDBJ whole genome shotgun (WGS) entry which is preliminary data.</text>
</comment>
<evidence type="ECO:0000313" key="2">
    <source>
        <dbReference type="Proteomes" id="UP000692954"/>
    </source>
</evidence>
<gene>
    <name evidence="1" type="ORF">PSON_ATCC_30995.1.T0060258</name>
</gene>
<dbReference type="AlphaFoldDB" id="A0A8S1KGS8"/>
<protein>
    <submittedName>
        <fullName evidence="1">Uncharacterized protein</fullName>
    </submittedName>
</protein>
<dbReference type="Proteomes" id="UP000692954">
    <property type="component" value="Unassembled WGS sequence"/>
</dbReference>
<proteinExistence type="predicted"/>
<accession>A0A8S1KGS8</accession>